<dbReference type="InterPro" id="IPR016181">
    <property type="entry name" value="Acyl_CoA_acyltransferase"/>
</dbReference>
<comment type="similarity">
    <text evidence="3">Belongs to the acetyltransferase family. RimJ subfamily.</text>
</comment>
<evidence type="ECO:0000256" key="1">
    <source>
        <dbReference type="ARBA" id="ARBA00022679"/>
    </source>
</evidence>
<reference evidence="5 6" key="1">
    <citation type="submission" date="2024-06" db="EMBL/GenBank/DDBJ databases">
        <title>The Natural Products Discovery Center: Release of the First 8490 Sequenced Strains for Exploring Actinobacteria Biosynthetic Diversity.</title>
        <authorList>
            <person name="Kalkreuter E."/>
            <person name="Kautsar S.A."/>
            <person name="Yang D."/>
            <person name="Bader C.D."/>
            <person name="Teijaro C.N."/>
            <person name="Fluegel L."/>
            <person name="Davis C.M."/>
            <person name="Simpson J.R."/>
            <person name="Lauterbach L."/>
            <person name="Steele A.D."/>
            <person name="Gui C."/>
            <person name="Meng S."/>
            <person name="Li G."/>
            <person name="Viehrig K."/>
            <person name="Ye F."/>
            <person name="Su P."/>
            <person name="Kiefer A.F."/>
            <person name="Nichols A."/>
            <person name="Cepeda A.J."/>
            <person name="Yan W."/>
            <person name="Fan B."/>
            <person name="Jiang Y."/>
            <person name="Adhikari A."/>
            <person name="Zheng C.-J."/>
            <person name="Schuster L."/>
            <person name="Cowan T.M."/>
            <person name="Smanski M.J."/>
            <person name="Chevrette M.G."/>
            <person name="De Carvalho L.P.S."/>
            <person name="Shen B."/>
        </authorList>
    </citation>
    <scope>NUCLEOTIDE SEQUENCE [LARGE SCALE GENOMIC DNA]</scope>
    <source>
        <strain evidence="5 6">NPDC048946</strain>
    </source>
</reference>
<gene>
    <name evidence="5" type="ORF">AB0C36_33370</name>
</gene>
<evidence type="ECO:0000313" key="5">
    <source>
        <dbReference type="EMBL" id="MEU8138380.1"/>
    </source>
</evidence>
<evidence type="ECO:0000259" key="4">
    <source>
        <dbReference type="PROSITE" id="PS51186"/>
    </source>
</evidence>
<keyword evidence="6" id="KW-1185">Reference proteome</keyword>
<dbReference type="Gene3D" id="3.40.630.30">
    <property type="match status" value="1"/>
</dbReference>
<keyword evidence="1 5" id="KW-0808">Transferase</keyword>
<evidence type="ECO:0000313" key="6">
    <source>
        <dbReference type="Proteomes" id="UP001551482"/>
    </source>
</evidence>
<dbReference type="InterPro" id="IPR000182">
    <property type="entry name" value="GNAT_dom"/>
</dbReference>
<dbReference type="InterPro" id="IPR051531">
    <property type="entry name" value="N-acetyltransferase"/>
</dbReference>
<evidence type="ECO:0000256" key="2">
    <source>
        <dbReference type="ARBA" id="ARBA00023315"/>
    </source>
</evidence>
<dbReference type="GO" id="GO:0016740">
    <property type="term" value="F:transferase activity"/>
    <property type="evidence" value="ECO:0007669"/>
    <property type="project" value="UniProtKB-KW"/>
</dbReference>
<dbReference type="PROSITE" id="PS51186">
    <property type="entry name" value="GNAT"/>
    <property type="match status" value="1"/>
</dbReference>
<accession>A0ABV3DRK7</accession>
<dbReference type="Pfam" id="PF13302">
    <property type="entry name" value="Acetyltransf_3"/>
    <property type="match status" value="1"/>
</dbReference>
<sequence>MNSVEVRGKRLRLRELDHGDSPGVLAIYGDPGATRHLSFEPRSAEEVDGVVARAIASAHAEPRDEYVLAAVPHDAPDDIVGVTRLAIEPQLAATIGFALRTDMWGKGFGTETVHLLCALGFTQLGLHRIWAARSPLNTASAETLRKAGMSEDGRIRDHVYVRGAWRDSILHSILEHEWRSPW</sequence>
<proteinExistence type="inferred from homology"/>
<keyword evidence="2" id="KW-0012">Acyltransferase</keyword>
<feature type="domain" description="N-acetyltransferase" evidence="4">
    <location>
        <begin position="11"/>
        <end position="172"/>
    </location>
</feature>
<dbReference type="PANTHER" id="PTHR43792:SF8">
    <property type="entry name" value="[RIBOSOMAL PROTEIN US5]-ALANINE N-ACETYLTRANSFERASE"/>
    <property type="match status" value="1"/>
</dbReference>
<dbReference type="PANTHER" id="PTHR43792">
    <property type="entry name" value="GNAT FAMILY, PUTATIVE (AFU_ORTHOLOGUE AFUA_3G00765)-RELATED-RELATED"/>
    <property type="match status" value="1"/>
</dbReference>
<evidence type="ECO:0000256" key="3">
    <source>
        <dbReference type="ARBA" id="ARBA00038502"/>
    </source>
</evidence>
<dbReference type="Proteomes" id="UP001551482">
    <property type="component" value="Unassembled WGS sequence"/>
</dbReference>
<dbReference type="RefSeq" id="WP_358361660.1">
    <property type="nucleotide sequence ID" value="NZ_JBEZFP010000121.1"/>
</dbReference>
<protein>
    <submittedName>
        <fullName evidence="5">GNAT family protein</fullName>
        <ecNumber evidence="5">2.-.-.-</ecNumber>
    </submittedName>
</protein>
<dbReference type="SUPFAM" id="SSF55729">
    <property type="entry name" value="Acyl-CoA N-acyltransferases (Nat)"/>
    <property type="match status" value="1"/>
</dbReference>
<comment type="caution">
    <text evidence="5">The sequence shown here is derived from an EMBL/GenBank/DDBJ whole genome shotgun (WGS) entry which is preliminary data.</text>
</comment>
<dbReference type="EMBL" id="JBEZFP010000121">
    <property type="protein sequence ID" value="MEU8138380.1"/>
    <property type="molecule type" value="Genomic_DNA"/>
</dbReference>
<dbReference type="EC" id="2.-.-.-" evidence="5"/>
<organism evidence="5 6">
    <name type="scientific">Streptodolium elevatio</name>
    <dbReference type="NCBI Taxonomy" id="3157996"/>
    <lineage>
        <taxon>Bacteria</taxon>
        <taxon>Bacillati</taxon>
        <taxon>Actinomycetota</taxon>
        <taxon>Actinomycetes</taxon>
        <taxon>Kitasatosporales</taxon>
        <taxon>Streptomycetaceae</taxon>
        <taxon>Streptodolium</taxon>
    </lineage>
</organism>
<name>A0ABV3DRK7_9ACTN</name>